<dbReference type="Proteomes" id="UP000294682">
    <property type="component" value="Unassembled WGS sequence"/>
</dbReference>
<dbReference type="PANTHER" id="PTHR30345">
    <property type="entry name" value="RIBOSE-5-PHOSPHATE ISOMERASE B"/>
    <property type="match status" value="1"/>
</dbReference>
<evidence type="ECO:0000313" key="6">
    <source>
        <dbReference type="Proteomes" id="UP000294682"/>
    </source>
</evidence>
<proteinExistence type="inferred from homology"/>
<evidence type="ECO:0000313" key="5">
    <source>
        <dbReference type="EMBL" id="TCL42313.1"/>
    </source>
</evidence>
<feature type="binding site" evidence="4">
    <location>
        <begin position="7"/>
        <end position="8"/>
    </location>
    <ligand>
        <name>D-ribulose 5-phosphate</name>
        <dbReference type="ChEBI" id="CHEBI:58121"/>
    </ligand>
</feature>
<dbReference type="RefSeq" id="WP_079699065.1">
    <property type="nucleotide sequence ID" value="NZ_SLUK01000011.1"/>
</dbReference>
<gene>
    <name evidence="5" type="ORF">EDD78_11179</name>
</gene>
<dbReference type="GO" id="GO:0004751">
    <property type="term" value="F:ribose-5-phosphate isomerase activity"/>
    <property type="evidence" value="ECO:0007669"/>
    <property type="project" value="TreeGrafter"/>
</dbReference>
<dbReference type="SUPFAM" id="SSF89623">
    <property type="entry name" value="Ribose/Galactose isomerase RpiB/AlsB"/>
    <property type="match status" value="1"/>
</dbReference>
<dbReference type="NCBIfam" id="TIGR01120">
    <property type="entry name" value="rpiB"/>
    <property type="match status" value="1"/>
</dbReference>
<dbReference type="NCBIfam" id="TIGR00689">
    <property type="entry name" value="rpiB_lacA_lacB"/>
    <property type="match status" value="1"/>
</dbReference>
<feature type="active site" description="Proton acceptor" evidence="3">
    <location>
        <position position="64"/>
    </location>
</feature>
<comment type="similarity">
    <text evidence="1">Belongs to the LacAB/RpiB family.</text>
</comment>
<evidence type="ECO:0000256" key="1">
    <source>
        <dbReference type="ARBA" id="ARBA00008754"/>
    </source>
</evidence>
<dbReference type="InterPro" id="IPR036569">
    <property type="entry name" value="RpiB_LacA_LacB_sf"/>
</dbReference>
<dbReference type="OrthoDB" id="1778624at2"/>
<keyword evidence="2 5" id="KW-0413">Isomerase</keyword>
<dbReference type="InterPro" id="IPR003500">
    <property type="entry name" value="RpiB_LacA_LacB"/>
</dbReference>
<dbReference type="AlphaFoldDB" id="A0A9X8Y7G5"/>
<protein>
    <submittedName>
        <fullName evidence="5">Ribose-5-phosphate isomerase</fullName>
    </submittedName>
</protein>
<dbReference type="NCBIfam" id="NF004051">
    <property type="entry name" value="PRK05571.1"/>
    <property type="match status" value="1"/>
</dbReference>
<comment type="caution">
    <text evidence="5">The sequence shown here is derived from an EMBL/GenBank/DDBJ whole genome shotgun (WGS) entry which is preliminary data.</text>
</comment>
<keyword evidence="6" id="KW-1185">Reference proteome</keyword>
<name>A0A9X8Y7G5_9FIRM</name>
<dbReference type="Pfam" id="PF02502">
    <property type="entry name" value="LacAB_rpiB"/>
    <property type="match status" value="1"/>
</dbReference>
<feature type="binding site" evidence="4">
    <location>
        <position position="135"/>
    </location>
    <ligand>
        <name>D-ribulose 5-phosphate</name>
        <dbReference type="ChEBI" id="CHEBI:58121"/>
    </ligand>
</feature>
<feature type="binding site" evidence="4">
    <location>
        <position position="108"/>
    </location>
    <ligand>
        <name>D-ribulose 5-phosphate</name>
        <dbReference type="ChEBI" id="CHEBI:58121"/>
    </ligand>
</feature>
<feature type="binding site" evidence="4">
    <location>
        <position position="131"/>
    </location>
    <ligand>
        <name>D-ribulose 5-phosphate</name>
        <dbReference type="ChEBI" id="CHEBI:58121"/>
    </ligand>
</feature>
<dbReference type="PANTHER" id="PTHR30345:SF0">
    <property type="entry name" value="DNA DAMAGE-REPAIR_TOLERATION PROTEIN DRT102"/>
    <property type="match status" value="1"/>
</dbReference>
<dbReference type="EMBL" id="SLUK01000011">
    <property type="protein sequence ID" value="TCL42313.1"/>
    <property type="molecule type" value="Genomic_DNA"/>
</dbReference>
<dbReference type="GO" id="GO:0009052">
    <property type="term" value="P:pentose-phosphate shunt, non-oxidative branch"/>
    <property type="evidence" value="ECO:0007669"/>
    <property type="project" value="TreeGrafter"/>
</dbReference>
<evidence type="ECO:0000256" key="3">
    <source>
        <dbReference type="PIRSR" id="PIRSR005384-1"/>
    </source>
</evidence>
<dbReference type="InterPro" id="IPR004785">
    <property type="entry name" value="RpiB"/>
</dbReference>
<reference evidence="5 6" key="1">
    <citation type="submission" date="2019-03" db="EMBL/GenBank/DDBJ databases">
        <title>Genomic Encyclopedia of Type Strains, Phase IV (KMG-IV): sequencing the most valuable type-strain genomes for metagenomic binning, comparative biology and taxonomic classification.</title>
        <authorList>
            <person name="Goeker M."/>
        </authorList>
    </citation>
    <scope>NUCLEOTIDE SEQUENCE [LARGE SCALE GENOMIC DNA]</scope>
    <source>
        <strain evidence="5 6">DSM 100433</strain>
    </source>
</reference>
<sequence length="153" mass="16909">MIVLGSDHVGYPLKEQMKQHLQDKGIPYVDLGCDTTDRVDYPVYAARVARAVSQGEYARGMLFCGTGIGVSICANRFQGIRCVVCSEPYSAKLSRCHNDSNILALGARVVGSELAFMIADVWLSTPFEGGRHAARLEMMDLLERGKRDEPNQR</sequence>
<accession>A0A9X8Y7G5</accession>
<organism evidence="5 6">
    <name type="scientific">Harryflintia acetispora</name>
    <dbReference type="NCBI Taxonomy" id="1849041"/>
    <lineage>
        <taxon>Bacteria</taxon>
        <taxon>Bacillati</taxon>
        <taxon>Bacillota</taxon>
        <taxon>Clostridia</taxon>
        <taxon>Eubacteriales</taxon>
        <taxon>Oscillospiraceae</taxon>
        <taxon>Harryflintia</taxon>
    </lineage>
</organism>
<dbReference type="GO" id="GO:0019316">
    <property type="term" value="P:D-allose catabolic process"/>
    <property type="evidence" value="ECO:0007669"/>
    <property type="project" value="TreeGrafter"/>
</dbReference>
<evidence type="ECO:0000256" key="4">
    <source>
        <dbReference type="PIRSR" id="PIRSR005384-2"/>
    </source>
</evidence>
<dbReference type="PIRSF" id="PIRSF005384">
    <property type="entry name" value="RpiB_LacA_B"/>
    <property type="match status" value="1"/>
</dbReference>
<feature type="binding site" evidence="4">
    <location>
        <position position="98"/>
    </location>
    <ligand>
        <name>D-ribulose 5-phosphate</name>
        <dbReference type="ChEBI" id="CHEBI:58121"/>
    </ligand>
</feature>
<evidence type="ECO:0000256" key="2">
    <source>
        <dbReference type="ARBA" id="ARBA00023235"/>
    </source>
</evidence>
<dbReference type="Gene3D" id="3.40.1400.10">
    <property type="entry name" value="Sugar-phosphate isomerase, RpiB/LacA/LacB"/>
    <property type="match status" value="1"/>
</dbReference>
<feature type="active site" description="Proton donor" evidence="3">
    <location>
        <position position="97"/>
    </location>
</feature>
<feature type="binding site" evidence="4">
    <location>
        <begin position="65"/>
        <end position="69"/>
    </location>
    <ligand>
        <name>D-ribulose 5-phosphate</name>
        <dbReference type="ChEBI" id="CHEBI:58121"/>
    </ligand>
</feature>